<dbReference type="Gene3D" id="2.40.50.1020">
    <property type="entry name" value="LytTr DNA-binding domain"/>
    <property type="match status" value="1"/>
</dbReference>
<dbReference type="PANTHER" id="PTHR48111">
    <property type="entry name" value="REGULATOR OF RPOS"/>
    <property type="match status" value="1"/>
</dbReference>
<reference evidence="5 6" key="1">
    <citation type="submission" date="2019-10" db="EMBL/GenBank/DDBJ databases">
        <title>Draft Genome Sequence of Cytophagaceae sp. SJW1-29.</title>
        <authorList>
            <person name="Choi A."/>
        </authorList>
    </citation>
    <scope>NUCLEOTIDE SEQUENCE [LARGE SCALE GENOMIC DNA]</scope>
    <source>
        <strain evidence="5 6">SJW1-29</strain>
    </source>
</reference>
<evidence type="ECO:0000259" key="3">
    <source>
        <dbReference type="PROSITE" id="PS50110"/>
    </source>
</evidence>
<dbReference type="Gene3D" id="3.40.50.2300">
    <property type="match status" value="1"/>
</dbReference>
<feature type="domain" description="HTH LytTR-type" evidence="4">
    <location>
        <begin position="180"/>
        <end position="241"/>
    </location>
</feature>
<dbReference type="AlphaFoldDB" id="A0A7C9BJC9"/>
<dbReference type="SMART" id="SM00448">
    <property type="entry name" value="REC"/>
    <property type="match status" value="1"/>
</dbReference>
<keyword evidence="2" id="KW-0597">Phosphoprotein</keyword>
<evidence type="ECO:0000259" key="4">
    <source>
        <dbReference type="PROSITE" id="PS50930"/>
    </source>
</evidence>
<dbReference type="InterPro" id="IPR011006">
    <property type="entry name" value="CheY-like_superfamily"/>
</dbReference>
<dbReference type="InterPro" id="IPR007492">
    <property type="entry name" value="LytTR_DNA-bd_dom"/>
</dbReference>
<keyword evidence="6" id="KW-1185">Reference proteome</keyword>
<name>A0A7C9BJC9_9BACT</name>
<dbReference type="GO" id="GO:0000976">
    <property type="term" value="F:transcription cis-regulatory region binding"/>
    <property type="evidence" value="ECO:0007669"/>
    <property type="project" value="TreeGrafter"/>
</dbReference>
<gene>
    <name evidence="5" type="ORF">GBK04_20485</name>
</gene>
<evidence type="ECO:0000313" key="6">
    <source>
        <dbReference type="Proteomes" id="UP000479293"/>
    </source>
</evidence>
<organism evidence="5 6">
    <name type="scientific">Salmonirosea aquatica</name>
    <dbReference type="NCBI Taxonomy" id="2654236"/>
    <lineage>
        <taxon>Bacteria</taxon>
        <taxon>Pseudomonadati</taxon>
        <taxon>Bacteroidota</taxon>
        <taxon>Cytophagia</taxon>
        <taxon>Cytophagales</taxon>
        <taxon>Spirosomataceae</taxon>
        <taxon>Salmonirosea</taxon>
    </lineage>
</organism>
<dbReference type="PROSITE" id="PS50110">
    <property type="entry name" value="RESPONSE_REGULATORY"/>
    <property type="match status" value="1"/>
</dbReference>
<dbReference type="CDD" id="cd17534">
    <property type="entry name" value="REC_DC-like"/>
    <property type="match status" value="1"/>
</dbReference>
<dbReference type="PANTHER" id="PTHR48111:SF38">
    <property type="entry name" value="TWO-COMPONENT RESPONSE REGULATOR"/>
    <property type="match status" value="1"/>
</dbReference>
<protein>
    <submittedName>
        <fullName evidence="5">Response regulator</fullName>
    </submittedName>
</protein>
<dbReference type="SMART" id="SM00850">
    <property type="entry name" value="LytTR"/>
    <property type="match status" value="1"/>
</dbReference>
<dbReference type="EMBL" id="WHLY01000002">
    <property type="protein sequence ID" value="MPR35663.1"/>
    <property type="molecule type" value="Genomic_DNA"/>
</dbReference>
<dbReference type="GO" id="GO:0005829">
    <property type="term" value="C:cytosol"/>
    <property type="evidence" value="ECO:0007669"/>
    <property type="project" value="TreeGrafter"/>
</dbReference>
<dbReference type="Proteomes" id="UP000479293">
    <property type="component" value="Unassembled WGS sequence"/>
</dbReference>
<comment type="caution">
    <text evidence="5">The sequence shown here is derived from an EMBL/GenBank/DDBJ whole genome shotgun (WGS) entry which is preliminary data.</text>
</comment>
<dbReference type="GO" id="GO:0006355">
    <property type="term" value="P:regulation of DNA-templated transcription"/>
    <property type="evidence" value="ECO:0007669"/>
    <property type="project" value="TreeGrafter"/>
</dbReference>
<dbReference type="GO" id="GO:0032993">
    <property type="term" value="C:protein-DNA complex"/>
    <property type="evidence" value="ECO:0007669"/>
    <property type="project" value="TreeGrafter"/>
</dbReference>
<accession>A0A7C9BJC9</accession>
<keyword evidence="1" id="KW-0238">DNA-binding</keyword>
<evidence type="ECO:0000256" key="2">
    <source>
        <dbReference type="PROSITE-ProRule" id="PRU00169"/>
    </source>
</evidence>
<dbReference type="InterPro" id="IPR039420">
    <property type="entry name" value="WalR-like"/>
</dbReference>
<feature type="modified residue" description="4-aspartylphosphate" evidence="2">
    <location>
        <position position="55"/>
    </location>
</feature>
<proteinExistence type="predicted"/>
<evidence type="ECO:0000256" key="1">
    <source>
        <dbReference type="ARBA" id="ARBA00023125"/>
    </source>
</evidence>
<dbReference type="GO" id="GO:0000156">
    <property type="term" value="F:phosphorelay response regulator activity"/>
    <property type="evidence" value="ECO:0007669"/>
    <property type="project" value="TreeGrafter"/>
</dbReference>
<dbReference type="SUPFAM" id="SSF52172">
    <property type="entry name" value="CheY-like"/>
    <property type="match status" value="1"/>
</dbReference>
<evidence type="ECO:0000313" key="5">
    <source>
        <dbReference type="EMBL" id="MPR35663.1"/>
    </source>
</evidence>
<feature type="domain" description="Response regulatory" evidence="3">
    <location>
        <begin position="5"/>
        <end position="121"/>
    </location>
</feature>
<dbReference type="RefSeq" id="WP_152762917.1">
    <property type="nucleotide sequence ID" value="NZ_WHLY01000002.1"/>
</dbReference>
<dbReference type="Pfam" id="PF04397">
    <property type="entry name" value="LytTR"/>
    <property type="match status" value="1"/>
</dbReference>
<dbReference type="InterPro" id="IPR001789">
    <property type="entry name" value="Sig_transdc_resp-reg_receiver"/>
</dbReference>
<dbReference type="Pfam" id="PF00072">
    <property type="entry name" value="Response_reg"/>
    <property type="match status" value="1"/>
</dbReference>
<dbReference type="PROSITE" id="PS50930">
    <property type="entry name" value="HTH_LYTTR"/>
    <property type="match status" value="1"/>
</dbReference>
<sequence length="245" mass="27955">MNVLKILIIENELLVALDIRVTLESAGHSVTGIARDAKEAQRLVRDDPPDLAIVDITLDKRDKSGIEIMQILLTQHWMPFIYLTSHDDDITMEKASATQPSAYLLKPYRPEELLIQIKLAHSNFTRLTSPSQYSPSDSLFLPFDNGHEQVSAKNILFLEAKGSCVNVHMLGYKKPRMIGMTLGNLAQHFPTLNFFRLSRSLFINLDHLKRIERTTIQLGEERLAVDISEANRKELLKRIRVVRTK</sequence>